<evidence type="ECO:0000256" key="2">
    <source>
        <dbReference type="ARBA" id="ARBA00006597"/>
    </source>
</evidence>
<evidence type="ECO:0000256" key="7">
    <source>
        <dbReference type="ARBA" id="ARBA00023015"/>
    </source>
</evidence>
<evidence type="ECO:0000313" key="13">
    <source>
        <dbReference type="EMBL" id="TWD17031.1"/>
    </source>
</evidence>
<keyword evidence="8 11" id="KW-0238">DNA-binding</keyword>
<evidence type="ECO:0000313" key="14">
    <source>
        <dbReference type="Proteomes" id="UP000315628"/>
    </source>
</evidence>
<evidence type="ECO:0000256" key="9">
    <source>
        <dbReference type="ARBA" id="ARBA00023157"/>
    </source>
</evidence>
<dbReference type="PROSITE" id="PS51674">
    <property type="entry name" value="4FE4S_WBL"/>
    <property type="match status" value="1"/>
</dbReference>
<feature type="binding site" evidence="11">
    <location>
        <position position="76"/>
    </location>
    <ligand>
        <name>[4Fe-4S] cluster</name>
        <dbReference type="ChEBI" id="CHEBI:49883"/>
    </ligand>
</feature>
<dbReference type="GO" id="GO:0045454">
    <property type="term" value="P:cell redox homeostasis"/>
    <property type="evidence" value="ECO:0007669"/>
    <property type="project" value="TreeGrafter"/>
</dbReference>
<dbReference type="GO" id="GO:0035731">
    <property type="term" value="F:dinitrosyl-iron complex binding"/>
    <property type="evidence" value="ECO:0007669"/>
    <property type="project" value="UniProtKB-UniRule"/>
</dbReference>
<dbReference type="InterPro" id="IPR034768">
    <property type="entry name" value="4FE4S_WBL"/>
</dbReference>
<sequence length="129" mass="14252">MTRAKTGTSDGQAVMQRLYGVPVEGVRCSSPLRSRLMTWAWRLRGRCTGAPAFGRWWFAPEGSKANARARRLCASCPVRQLCLASALLHGEEFGIWGGLGPRERLPLVRRLRDGARLDDLLEDWSAGAA</sequence>
<reference evidence="13 14" key="1">
    <citation type="submission" date="2019-06" db="EMBL/GenBank/DDBJ databases">
        <title>Sequencing the genomes of 1000 actinobacteria strains.</title>
        <authorList>
            <person name="Klenk H.-P."/>
        </authorList>
    </citation>
    <scope>NUCLEOTIDE SEQUENCE [LARGE SCALE GENOMIC DNA]</scope>
    <source>
        <strain evidence="13 14">DSM 18935</strain>
    </source>
</reference>
<protein>
    <recommendedName>
        <fullName evidence="11">Transcriptional regulator WhiB</fullName>
    </recommendedName>
</protein>
<feature type="binding site" evidence="11">
    <location>
        <position position="47"/>
    </location>
    <ligand>
        <name>[4Fe-4S] cluster</name>
        <dbReference type="ChEBI" id="CHEBI:49883"/>
    </ligand>
</feature>
<dbReference type="GO" id="GO:0045892">
    <property type="term" value="P:negative regulation of DNA-templated transcription"/>
    <property type="evidence" value="ECO:0007669"/>
    <property type="project" value="TreeGrafter"/>
</dbReference>
<proteinExistence type="inferred from homology"/>
<dbReference type="GO" id="GO:0046872">
    <property type="term" value="F:metal ion binding"/>
    <property type="evidence" value="ECO:0007669"/>
    <property type="project" value="UniProtKB-KW"/>
</dbReference>
<gene>
    <name evidence="11" type="primary">whiB</name>
    <name evidence="13" type="ORF">FB557_0588</name>
</gene>
<feature type="binding site" evidence="11">
    <location>
        <position position="73"/>
    </location>
    <ligand>
        <name>[4Fe-4S] cluster</name>
        <dbReference type="ChEBI" id="CHEBI:49883"/>
    </ligand>
</feature>
<dbReference type="GO" id="GO:0005737">
    <property type="term" value="C:cytoplasm"/>
    <property type="evidence" value="ECO:0007669"/>
    <property type="project" value="UniProtKB-SubCell"/>
</dbReference>
<name>A0A560WH69_9MICO</name>
<comment type="cofactor">
    <cofactor evidence="11">
        <name>[4Fe-4S] cluster</name>
        <dbReference type="ChEBI" id="CHEBI:49883"/>
    </cofactor>
    <text evidence="11">Binds 1 [4Fe-4S] cluster per subunit. Following nitrosylation of the [4Fe-4S] cluster binds 1 [4Fe-8(NO)] cluster per subunit.</text>
</comment>
<comment type="PTM">
    <text evidence="11">The Fe-S cluster can be nitrosylated by nitric oxide (NO).</text>
</comment>
<keyword evidence="11" id="KW-0963">Cytoplasm</keyword>
<dbReference type="GO" id="GO:0051539">
    <property type="term" value="F:4 iron, 4 sulfur cluster binding"/>
    <property type="evidence" value="ECO:0007669"/>
    <property type="project" value="UniProtKB-UniRule"/>
</dbReference>
<evidence type="ECO:0000256" key="11">
    <source>
        <dbReference type="HAMAP-Rule" id="MF_01479"/>
    </source>
</evidence>
<dbReference type="AlphaFoldDB" id="A0A560WH69"/>
<dbReference type="Proteomes" id="UP000315628">
    <property type="component" value="Unassembled WGS sequence"/>
</dbReference>
<dbReference type="HAMAP" id="MF_01479">
    <property type="entry name" value="WhiB"/>
    <property type="match status" value="1"/>
</dbReference>
<evidence type="ECO:0000256" key="5">
    <source>
        <dbReference type="ARBA" id="ARBA00023004"/>
    </source>
</evidence>
<comment type="caution">
    <text evidence="13">The sequence shown here is derived from an EMBL/GenBank/DDBJ whole genome shotgun (WGS) entry which is preliminary data.</text>
</comment>
<evidence type="ECO:0000256" key="1">
    <source>
        <dbReference type="ARBA" id="ARBA00004496"/>
    </source>
</evidence>
<dbReference type="InterPro" id="IPR003482">
    <property type="entry name" value="Whib"/>
</dbReference>
<dbReference type="GO" id="GO:0003677">
    <property type="term" value="F:DNA binding"/>
    <property type="evidence" value="ECO:0007669"/>
    <property type="project" value="UniProtKB-UniRule"/>
</dbReference>
<evidence type="ECO:0000256" key="6">
    <source>
        <dbReference type="ARBA" id="ARBA00023014"/>
    </source>
</evidence>
<feature type="domain" description="4Fe-4S Wbl-type" evidence="12">
    <location>
        <begin position="46"/>
        <end position="106"/>
    </location>
</feature>
<comment type="subcellular location">
    <subcellularLocation>
        <location evidence="1 11">Cytoplasm</location>
    </subcellularLocation>
</comment>
<feature type="binding site" evidence="11">
    <location>
        <position position="82"/>
    </location>
    <ligand>
        <name>[4Fe-4S] cluster</name>
        <dbReference type="ChEBI" id="CHEBI:49883"/>
    </ligand>
</feature>
<comment type="PTM">
    <text evidence="11">Upon Fe-S cluster removal intramolecular disulfide bonds are formed.</text>
</comment>
<keyword evidence="14" id="KW-1185">Reference proteome</keyword>
<dbReference type="Pfam" id="PF02467">
    <property type="entry name" value="Whib"/>
    <property type="match status" value="1"/>
</dbReference>
<keyword evidence="7 11" id="KW-0805">Transcription regulation</keyword>
<comment type="function">
    <text evidence="11">Acts as a transcriptional regulator. Probably redox-responsive. The apo- but not holo-form probably binds DNA.</text>
</comment>
<keyword evidence="5 11" id="KW-0408">Iron</keyword>
<keyword evidence="3 11" id="KW-0004">4Fe-4S</keyword>
<dbReference type="EMBL" id="VIUW01000001">
    <property type="protein sequence ID" value="TWD17031.1"/>
    <property type="molecule type" value="Genomic_DNA"/>
</dbReference>
<organism evidence="13 14">
    <name type="scientific">Marihabitans asiaticum</name>
    <dbReference type="NCBI Taxonomy" id="415218"/>
    <lineage>
        <taxon>Bacteria</taxon>
        <taxon>Bacillati</taxon>
        <taxon>Actinomycetota</taxon>
        <taxon>Actinomycetes</taxon>
        <taxon>Micrococcales</taxon>
        <taxon>Intrasporangiaceae</taxon>
        <taxon>Marihabitans</taxon>
    </lineage>
</organism>
<keyword evidence="6 11" id="KW-0411">Iron-sulfur</keyword>
<accession>A0A560WH69</accession>
<keyword evidence="4 11" id="KW-0479">Metal-binding</keyword>
<evidence type="ECO:0000256" key="8">
    <source>
        <dbReference type="ARBA" id="ARBA00023125"/>
    </source>
</evidence>
<evidence type="ECO:0000256" key="3">
    <source>
        <dbReference type="ARBA" id="ARBA00022485"/>
    </source>
</evidence>
<dbReference type="GO" id="GO:0047134">
    <property type="term" value="F:protein-disulfide reductase [NAD(P)H] activity"/>
    <property type="evidence" value="ECO:0007669"/>
    <property type="project" value="TreeGrafter"/>
</dbReference>
<keyword evidence="9 11" id="KW-1015">Disulfide bond</keyword>
<dbReference type="PANTHER" id="PTHR38839">
    <property type="entry name" value="TRANSCRIPTIONAL REGULATOR WHID-RELATED"/>
    <property type="match status" value="1"/>
</dbReference>
<keyword evidence="10 11" id="KW-0804">Transcription</keyword>
<evidence type="ECO:0000256" key="10">
    <source>
        <dbReference type="ARBA" id="ARBA00023163"/>
    </source>
</evidence>
<evidence type="ECO:0000256" key="4">
    <source>
        <dbReference type="ARBA" id="ARBA00022723"/>
    </source>
</evidence>
<evidence type="ECO:0000259" key="12">
    <source>
        <dbReference type="PROSITE" id="PS51674"/>
    </source>
</evidence>
<comment type="similarity">
    <text evidence="2 11">Belongs to the WhiB family.</text>
</comment>